<protein>
    <recommendedName>
        <fullName evidence="2">Segregation/condensation protein A</fullName>
    </recommendedName>
</protein>
<organism evidence="1">
    <name type="scientific">marine metagenome</name>
    <dbReference type="NCBI Taxonomy" id="408172"/>
    <lineage>
        <taxon>unclassified sequences</taxon>
        <taxon>metagenomes</taxon>
        <taxon>ecological metagenomes</taxon>
    </lineage>
</organism>
<name>A0A382T898_9ZZZZ</name>
<gene>
    <name evidence="1" type="ORF">METZ01_LOCUS370395</name>
</gene>
<dbReference type="Gene3D" id="6.10.250.2410">
    <property type="match status" value="1"/>
</dbReference>
<reference evidence="1" key="1">
    <citation type="submission" date="2018-05" db="EMBL/GenBank/DDBJ databases">
        <authorList>
            <person name="Lanie J.A."/>
            <person name="Ng W.-L."/>
            <person name="Kazmierczak K.M."/>
            <person name="Andrzejewski T.M."/>
            <person name="Davidsen T.M."/>
            <person name="Wayne K.J."/>
            <person name="Tettelin H."/>
            <person name="Glass J.I."/>
            <person name="Rusch D."/>
            <person name="Podicherti R."/>
            <person name="Tsui H.-C.T."/>
            <person name="Winkler M.E."/>
        </authorList>
    </citation>
    <scope>NUCLEOTIDE SEQUENCE</scope>
</reference>
<dbReference type="AlphaFoldDB" id="A0A382T898"/>
<feature type="non-terminal residue" evidence="1">
    <location>
        <position position="31"/>
    </location>
</feature>
<evidence type="ECO:0008006" key="2">
    <source>
        <dbReference type="Google" id="ProtNLM"/>
    </source>
</evidence>
<dbReference type="EMBL" id="UINC01134172">
    <property type="protein sequence ID" value="SVD17541.1"/>
    <property type="molecule type" value="Genomic_DNA"/>
</dbReference>
<accession>A0A382T898</accession>
<evidence type="ECO:0000313" key="1">
    <source>
        <dbReference type="EMBL" id="SVD17541.1"/>
    </source>
</evidence>
<proteinExistence type="predicted"/>
<sequence>MEYKVKVENFEGPIDLLLFFIQRDKLNIYDI</sequence>